<dbReference type="EMBL" id="VSRR010001600">
    <property type="protein sequence ID" value="MPC26453.1"/>
    <property type="molecule type" value="Genomic_DNA"/>
</dbReference>
<keyword evidence="2" id="KW-1185">Reference proteome</keyword>
<organism evidence="1 2">
    <name type="scientific">Portunus trituberculatus</name>
    <name type="common">Swimming crab</name>
    <name type="synonym">Neptunus trituberculatus</name>
    <dbReference type="NCBI Taxonomy" id="210409"/>
    <lineage>
        <taxon>Eukaryota</taxon>
        <taxon>Metazoa</taxon>
        <taxon>Ecdysozoa</taxon>
        <taxon>Arthropoda</taxon>
        <taxon>Crustacea</taxon>
        <taxon>Multicrustacea</taxon>
        <taxon>Malacostraca</taxon>
        <taxon>Eumalacostraca</taxon>
        <taxon>Eucarida</taxon>
        <taxon>Decapoda</taxon>
        <taxon>Pleocyemata</taxon>
        <taxon>Brachyura</taxon>
        <taxon>Eubrachyura</taxon>
        <taxon>Portunoidea</taxon>
        <taxon>Portunidae</taxon>
        <taxon>Portuninae</taxon>
        <taxon>Portunus</taxon>
    </lineage>
</organism>
<evidence type="ECO:0000313" key="2">
    <source>
        <dbReference type="Proteomes" id="UP000324222"/>
    </source>
</evidence>
<accession>A0A5B7DZT2</accession>
<comment type="caution">
    <text evidence="1">The sequence shown here is derived from an EMBL/GenBank/DDBJ whole genome shotgun (WGS) entry which is preliminary data.</text>
</comment>
<name>A0A5B7DZT2_PORTR</name>
<evidence type="ECO:0000313" key="1">
    <source>
        <dbReference type="EMBL" id="MPC26453.1"/>
    </source>
</evidence>
<dbReference type="Proteomes" id="UP000324222">
    <property type="component" value="Unassembled WGS sequence"/>
</dbReference>
<protein>
    <submittedName>
        <fullName evidence="1">Uncharacterized protein</fullName>
    </submittedName>
</protein>
<dbReference type="AlphaFoldDB" id="A0A5B7DZT2"/>
<gene>
    <name evidence="1" type="ORF">E2C01_019592</name>
</gene>
<sequence>MPCMIISTYQLVITISLNSIQAEDGDFQFKLRVEKCEAAFKNNKGSRKCPLQIRSVPPGAGSGGSQQTHAGAEHMVEALLCPRASHRCPGKLSVTEIYDKKTGAATARCMQIMHSGHNRAI</sequence>
<reference evidence="1 2" key="1">
    <citation type="submission" date="2019-05" db="EMBL/GenBank/DDBJ databases">
        <title>Another draft genome of Portunus trituberculatus and its Hox gene families provides insights of decapod evolution.</title>
        <authorList>
            <person name="Jeong J.-H."/>
            <person name="Song I."/>
            <person name="Kim S."/>
            <person name="Choi T."/>
            <person name="Kim D."/>
            <person name="Ryu S."/>
            <person name="Kim W."/>
        </authorList>
    </citation>
    <scope>NUCLEOTIDE SEQUENCE [LARGE SCALE GENOMIC DNA]</scope>
    <source>
        <tissue evidence="1">Muscle</tissue>
    </source>
</reference>
<proteinExistence type="predicted"/>